<dbReference type="Pfam" id="PF18135">
    <property type="entry name" value="Type_ISP_C"/>
    <property type="match status" value="1"/>
</dbReference>
<dbReference type="InterPro" id="IPR041635">
    <property type="entry name" value="Type_ISP_LLaBIII_C"/>
</dbReference>
<dbReference type="InterPro" id="IPR007421">
    <property type="entry name" value="Schlafen_AlbA_2_dom"/>
</dbReference>
<gene>
    <name evidence="10" type="ORF">NSPWAT_2513</name>
</gene>
<comment type="catalytic activity">
    <reaction evidence="5">
        <text>a 2'-deoxyadenosine in DNA + S-adenosyl-L-methionine = an N(6)-methyl-2'-deoxyadenosine in DNA + S-adenosyl-L-homocysteine + H(+)</text>
        <dbReference type="Rhea" id="RHEA:15197"/>
        <dbReference type="Rhea" id="RHEA-COMP:12418"/>
        <dbReference type="Rhea" id="RHEA-COMP:12419"/>
        <dbReference type="ChEBI" id="CHEBI:15378"/>
        <dbReference type="ChEBI" id="CHEBI:57856"/>
        <dbReference type="ChEBI" id="CHEBI:59789"/>
        <dbReference type="ChEBI" id="CHEBI:90615"/>
        <dbReference type="ChEBI" id="CHEBI:90616"/>
        <dbReference type="EC" id="2.1.1.72"/>
    </reaction>
</comment>
<keyword evidence="11" id="KW-1185">Reference proteome</keyword>
<evidence type="ECO:0000259" key="9">
    <source>
        <dbReference type="Pfam" id="PF18135"/>
    </source>
</evidence>
<name>A0ABM9HGT9_9BACT</name>
<dbReference type="Pfam" id="PF07669">
    <property type="entry name" value="Eco57I"/>
    <property type="match status" value="1"/>
</dbReference>
<organism evidence="10 11">
    <name type="scientific">Nitrospina watsonii</name>
    <dbReference type="NCBI Taxonomy" id="1323948"/>
    <lineage>
        <taxon>Bacteria</taxon>
        <taxon>Pseudomonadati</taxon>
        <taxon>Nitrospinota/Tectimicrobiota group</taxon>
        <taxon>Nitrospinota</taxon>
        <taxon>Nitrospinia</taxon>
        <taxon>Nitrospinales</taxon>
        <taxon>Nitrospinaceae</taxon>
        <taxon>Nitrospina</taxon>
    </lineage>
</organism>
<dbReference type="Pfam" id="PF04326">
    <property type="entry name" value="SLFN_AlbA_2"/>
    <property type="match status" value="1"/>
</dbReference>
<evidence type="ECO:0000256" key="5">
    <source>
        <dbReference type="ARBA" id="ARBA00047942"/>
    </source>
</evidence>
<dbReference type="InterPro" id="IPR050953">
    <property type="entry name" value="N4_N6_ade-DNA_methylase"/>
</dbReference>
<dbReference type="InterPro" id="IPR029063">
    <property type="entry name" value="SAM-dependent_MTases_sf"/>
</dbReference>
<evidence type="ECO:0000256" key="1">
    <source>
        <dbReference type="ARBA" id="ARBA00011900"/>
    </source>
</evidence>
<protein>
    <recommendedName>
        <fullName evidence="1">site-specific DNA-methyltransferase (adenine-specific)</fullName>
        <ecNumber evidence="1">2.1.1.72</ecNumber>
    </recommendedName>
</protein>
<evidence type="ECO:0000259" key="8">
    <source>
        <dbReference type="Pfam" id="PF07669"/>
    </source>
</evidence>
<dbReference type="EC" id="2.1.1.72" evidence="1"/>
<dbReference type="EMBL" id="OX336137">
    <property type="protein sequence ID" value="CAI2719369.1"/>
    <property type="molecule type" value="Genomic_DNA"/>
</dbReference>
<dbReference type="PANTHER" id="PTHR33841">
    <property type="entry name" value="DNA METHYLTRANSFERASE YEEA-RELATED"/>
    <property type="match status" value="1"/>
</dbReference>
<evidence type="ECO:0000256" key="6">
    <source>
        <dbReference type="SAM" id="Coils"/>
    </source>
</evidence>
<feature type="domain" description="Type ISP restriction-modification enzyme LLaBIII C-terminal specificity" evidence="9">
    <location>
        <begin position="783"/>
        <end position="1161"/>
    </location>
</feature>
<evidence type="ECO:0000256" key="2">
    <source>
        <dbReference type="ARBA" id="ARBA00022603"/>
    </source>
</evidence>
<dbReference type="RefSeq" id="WP_282012206.1">
    <property type="nucleotide sequence ID" value="NZ_OX336137.1"/>
</dbReference>
<evidence type="ECO:0000256" key="3">
    <source>
        <dbReference type="ARBA" id="ARBA00022679"/>
    </source>
</evidence>
<keyword evidence="6" id="KW-0175">Coiled coil</keyword>
<keyword evidence="4" id="KW-0949">S-adenosyl-L-methionine</keyword>
<feature type="domain" description="Schlafen AlbA-2" evidence="7">
    <location>
        <begin position="1195"/>
        <end position="1329"/>
    </location>
</feature>
<evidence type="ECO:0000256" key="4">
    <source>
        <dbReference type="ARBA" id="ARBA00022691"/>
    </source>
</evidence>
<feature type="coiled-coil region" evidence="6">
    <location>
        <begin position="207"/>
        <end position="234"/>
    </location>
</feature>
<evidence type="ECO:0000259" key="7">
    <source>
        <dbReference type="Pfam" id="PF04326"/>
    </source>
</evidence>
<dbReference type="PRINTS" id="PR00507">
    <property type="entry name" value="N12N6MTFRASE"/>
</dbReference>
<accession>A0ABM9HGT9</accession>
<dbReference type="Proteomes" id="UP001157733">
    <property type="component" value="Chromosome"/>
</dbReference>
<sequence length="1361" mass="156283">METYGLDQIKTFEQLLPWLRDHLRWPIKEEEGLVNESFEELTFEYTTQELGLKKDDIDHIREVRQLRPFFSNQPWGIFFVNFEDKRLPVGILKRILRGLTLKKRSSSNKSEQKGWQLHDLLFISAHGKSGERELSFLHFSEENGGKNKIILKEMGWDQNDTKLKFNYVAQTLQSKLAWPEDVRNSKAWREQWAGAFVSEHGAAISTAKDLTKRLASLATNIRKSANEVLEYENENGPLTSIYENFKKTLFHNLDHDGFADMYAQTICYGLLADQIDRTQRGENTKTLTADNAALTASLHPFLKELMETFLAVGGRKSKIDSNELGIDEVVEALRRADMKAVCLDFNNKNPDEDPILHFYEHFLKDYDSIIKEQRGVYYTPLPVVKFIVRSVDEILQKEFGLEDGLADITTWGEIHAKNPEIKIPEGVQKDEPFVQILDPATGTGTFLVEVIDLIKNRMEEKWKRQGKSPNQIGKLWNEYVPNHLLPRLNGFELMMAPYAIAHIKIGLKLDDTGYHPENPADSRLRVYLTNSLEEPISQVAKRGQRSFSLMNDSLAEEARGADQIKAHTPITIVIGNPPYSRSSKNMNKWIEKLCLPYKEEVRKQESQIQGLSNDYIKFIRYMQYQVLEKLNSYGIIGIITGHGYLHGTQPRDMRKHLSQAFDEICCIDLHGSIKKETNNTTIDEPVFDISTGVAITMAFRFTRIRSRAKLYDLIGPKSEKFHTLKHKTLNSIFGNVSSHKPCEPYYFFKSSNSGYQSEYNRLKEIPEFFGKGNRLKDKEVYWSTGFASQQDDLAISFSPSEVLSKIEDLRNSKTKKEIAENYKVCSTNQWNYDTAKSFVLKNDITNLISLVNFRPFDYRYTIFKKEIVTILKHEVQSNFIFANNIGLVISRAVNDLEFAHVFCAAKPTDKIFISSKTSTNAYIFPLYLAPRKKVEEITPNLNDKSINILGEQIQLSYQGEVNNSQFDLDFLHKGSTPRQIQMGLPKPDVGRGDLFLNFGPRDVFDYIYSVLFSPSYRSRYAELLKTDFPRIPLPDSVGLFREMVKLGRRLVAFHLLDAREVNELAQPETRFIGKNEPRVEKGYPQYKNGKVIINPSCHFEDVTPEVYNFYIGGYQPCQKWLKDRAGKGGKNPHPGRVLSEDDILHYRRITIAIRETIRLMREIDEVINAHGGWPDAFHVPPPPPPSLEELLKTEESVDLEYKSTFQWDVKEGKKNPDLRKACLKTIAAFLNSKGGTLVVGVTDDKEVCGLAKDLEFTKNSIDWFEQTLRNVINDAIGINFSQNCNIRFEGIEDKQVCIVEVEPASEPAFLTFQGKTEFFIRSGNATKPLGAKEQHEYIKNRSKNRYKLKNNSDEHGCIRIK</sequence>
<reference evidence="10 11" key="1">
    <citation type="submission" date="2022-09" db="EMBL/GenBank/DDBJ databases">
        <authorList>
            <person name="Kop L."/>
        </authorList>
    </citation>
    <scope>NUCLEOTIDE SEQUENCE [LARGE SCALE GENOMIC DNA]</scope>
    <source>
        <strain evidence="10 11">347</strain>
    </source>
</reference>
<keyword evidence="2" id="KW-0489">Methyltransferase</keyword>
<dbReference type="Gene3D" id="3.30.950.30">
    <property type="entry name" value="Schlafen, AAA domain"/>
    <property type="match status" value="1"/>
</dbReference>
<keyword evidence="3" id="KW-0808">Transferase</keyword>
<dbReference type="InterPro" id="IPR038461">
    <property type="entry name" value="Schlafen_AlbA_2_dom_sf"/>
</dbReference>
<dbReference type="PANTHER" id="PTHR33841:SF1">
    <property type="entry name" value="DNA METHYLTRANSFERASE A"/>
    <property type="match status" value="1"/>
</dbReference>
<proteinExistence type="predicted"/>
<dbReference type="InterPro" id="IPR011639">
    <property type="entry name" value="MethylTrfase_TaqI-like_dom"/>
</dbReference>
<evidence type="ECO:0000313" key="10">
    <source>
        <dbReference type="EMBL" id="CAI2719369.1"/>
    </source>
</evidence>
<dbReference type="Gene3D" id="3.40.50.150">
    <property type="entry name" value="Vaccinia Virus protein VP39"/>
    <property type="match status" value="1"/>
</dbReference>
<dbReference type="SUPFAM" id="SSF53335">
    <property type="entry name" value="S-adenosyl-L-methionine-dependent methyltransferases"/>
    <property type="match status" value="1"/>
</dbReference>
<evidence type="ECO:0000313" key="11">
    <source>
        <dbReference type="Proteomes" id="UP001157733"/>
    </source>
</evidence>
<feature type="domain" description="Type II methyltransferase M.TaqI-like" evidence="8">
    <location>
        <begin position="566"/>
        <end position="660"/>
    </location>
</feature>